<reference evidence="1 2" key="1">
    <citation type="submission" date="2014-06" db="EMBL/GenBank/DDBJ databases">
        <title>Evolutionary Origins and Diversification of the Mycorrhizal Mutualists.</title>
        <authorList>
            <consortium name="DOE Joint Genome Institute"/>
            <consortium name="Mycorrhizal Genomics Consortium"/>
            <person name="Kohler A."/>
            <person name="Kuo A."/>
            <person name="Nagy L.G."/>
            <person name="Floudas D."/>
            <person name="Copeland A."/>
            <person name="Barry K.W."/>
            <person name="Cichocki N."/>
            <person name="Veneault-Fourrey C."/>
            <person name="LaButti K."/>
            <person name="Lindquist E.A."/>
            <person name="Lipzen A."/>
            <person name="Lundell T."/>
            <person name="Morin E."/>
            <person name="Murat C."/>
            <person name="Riley R."/>
            <person name="Ohm R."/>
            <person name="Sun H."/>
            <person name="Tunlid A."/>
            <person name="Henrissat B."/>
            <person name="Grigoriev I.V."/>
            <person name="Hibbett D.S."/>
            <person name="Martin F."/>
        </authorList>
    </citation>
    <scope>NUCLEOTIDE SEQUENCE [LARGE SCALE GENOMIC DNA]</scope>
    <source>
        <strain evidence="1 2">SS14</strain>
    </source>
</reference>
<name>A0A0C9UXX5_SPHS4</name>
<sequence length="455" mass="51965">MISTFPPELVHRILILSYPVFALDPDAMQRILPHSLDGPIIGSVFHRDQSSKIRQNLMGTCRFWRNIILQRGEFWTTISIRGTLLKDFQRLERRFRLAQGYPLELYMEPGTWNRTGDLPFTEETKELFGKMMSLLNSKVSQLRILAVNMGSFDSNFYIGLSSLFPAGQTWTLPCAEAIALYGGRESNAIPDCGIIEAPRLTWLALDGANQQLLTCFTKASFKSMKLFSGSLYFLRHPAELKNYKDFANIETLHLSLFLESRPPTVSDRVKLPMVRTLRLAINSPGLMQLWLRTLDVPEVRTLVIGRTATGLPHEGTLLIPDVMSKINRPSRVQHLTFSRLTLKNSNIHSIFGDFMELDVIVLDNCTVEKGFFETFFINNYLVCPSLGTLILRQSVFNPAHLEQFMMRRATFSRPSSTFPLKNVHVRIDLPKTPLEGLMKLFDLVQQYPQLMTVED</sequence>
<dbReference type="AlphaFoldDB" id="A0A0C9UXX5"/>
<accession>A0A0C9UXX5</accession>
<keyword evidence="2" id="KW-1185">Reference proteome</keyword>
<organism evidence="1 2">
    <name type="scientific">Sphaerobolus stellatus (strain SS14)</name>
    <dbReference type="NCBI Taxonomy" id="990650"/>
    <lineage>
        <taxon>Eukaryota</taxon>
        <taxon>Fungi</taxon>
        <taxon>Dikarya</taxon>
        <taxon>Basidiomycota</taxon>
        <taxon>Agaricomycotina</taxon>
        <taxon>Agaricomycetes</taxon>
        <taxon>Phallomycetidae</taxon>
        <taxon>Geastrales</taxon>
        <taxon>Sphaerobolaceae</taxon>
        <taxon>Sphaerobolus</taxon>
    </lineage>
</organism>
<evidence type="ECO:0000313" key="1">
    <source>
        <dbReference type="EMBL" id="KIJ34162.1"/>
    </source>
</evidence>
<protein>
    <recommendedName>
        <fullName evidence="3">F-box domain-containing protein</fullName>
    </recommendedName>
</protein>
<dbReference type="Proteomes" id="UP000054279">
    <property type="component" value="Unassembled WGS sequence"/>
</dbReference>
<dbReference type="HOGENOM" id="CLU_601537_0_0_1"/>
<evidence type="ECO:0000313" key="2">
    <source>
        <dbReference type="Proteomes" id="UP000054279"/>
    </source>
</evidence>
<dbReference type="EMBL" id="KN837203">
    <property type="protein sequence ID" value="KIJ34162.1"/>
    <property type="molecule type" value="Genomic_DNA"/>
</dbReference>
<evidence type="ECO:0008006" key="3">
    <source>
        <dbReference type="Google" id="ProtNLM"/>
    </source>
</evidence>
<gene>
    <name evidence="1" type="ORF">M422DRAFT_52146</name>
</gene>
<proteinExistence type="predicted"/>